<evidence type="ECO:0000259" key="7">
    <source>
        <dbReference type="Pfam" id="PF00156"/>
    </source>
</evidence>
<comment type="function">
    <text evidence="6">Catalyzes the transfer of a ribosyl phosphate group from 5-phosphoribose 1-diphosphate to orotate, leading to the formation of orotidine monophosphate (OMP).</text>
</comment>
<dbReference type="Gene3D" id="3.40.50.2020">
    <property type="match status" value="1"/>
</dbReference>
<dbReference type="Proteomes" id="UP000199664">
    <property type="component" value="Unassembled WGS sequence"/>
</dbReference>
<comment type="pathway">
    <text evidence="1 6">Pyrimidine metabolism; UMP biosynthesis via de novo pathway; UMP from orotate: step 1/2.</text>
</comment>
<gene>
    <name evidence="6" type="primary">pyrE</name>
    <name evidence="8" type="ORF">SAMN04515666_10788</name>
</gene>
<dbReference type="GO" id="GO:0004588">
    <property type="term" value="F:orotate phosphoribosyltransferase activity"/>
    <property type="evidence" value="ECO:0007669"/>
    <property type="project" value="UniProtKB-UniRule"/>
</dbReference>
<keyword evidence="6" id="KW-0460">Magnesium</keyword>
<dbReference type="HAMAP" id="MF_01208">
    <property type="entry name" value="PyrE"/>
    <property type="match status" value="1"/>
</dbReference>
<dbReference type="SUPFAM" id="SSF53271">
    <property type="entry name" value="PRTase-like"/>
    <property type="match status" value="1"/>
</dbReference>
<dbReference type="GO" id="GO:0019856">
    <property type="term" value="P:pyrimidine nucleobase biosynthetic process"/>
    <property type="evidence" value="ECO:0007669"/>
    <property type="project" value="TreeGrafter"/>
</dbReference>
<dbReference type="OrthoDB" id="9802134at2"/>
<dbReference type="PANTHER" id="PTHR19278">
    <property type="entry name" value="OROTATE PHOSPHORIBOSYLTRANSFERASE"/>
    <property type="match status" value="1"/>
</dbReference>
<accession>A0A1H7VFX6</accession>
<dbReference type="CDD" id="cd06223">
    <property type="entry name" value="PRTases_typeI"/>
    <property type="match status" value="1"/>
</dbReference>
<keyword evidence="5 6" id="KW-0665">Pyrimidine biosynthesis</keyword>
<evidence type="ECO:0000256" key="5">
    <source>
        <dbReference type="ARBA" id="ARBA00022975"/>
    </source>
</evidence>
<dbReference type="GO" id="GO:0000287">
    <property type="term" value="F:magnesium ion binding"/>
    <property type="evidence" value="ECO:0007669"/>
    <property type="project" value="UniProtKB-UniRule"/>
</dbReference>
<sequence>MSANEIGREVAELLFRAGAIHVSRQQPFILAAGWASPVYVDVRLLLGDPGLRQAVSELAARYAAATFPPGSFDVIAGAETAGIPFAAWLADRLALKLRYVRKRPLGIGRNAQVEGGPVEGLRVLLMDDLTTDGGSKLNFVRGLRAAGAEVEHVLTIFYHDAFPSAGERLREAGLTLHALANWGDVLRAGADNGLSPEDRAEIERFLADPVAWSTRHGGRARLAPRN</sequence>
<dbReference type="Pfam" id="PF00156">
    <property type="entry name" value="Pribosyltran"/>
    <property type="match status" value="1"/>
</dbReference>
<dbReference type="AlphaFoldDB" id="A0A1H7VFX6"/>
<comment type="subunit">
    <text evidence="6">Homodimer.</text>
</comment>
<dbReference type="NCBIfam" id="NF001729">
    <property type="entry name" value="PRK00455.1-3"/>
    <property type="match status" value="1"/>
</dbReference>
<dbReference type="UniPathway" id="UPA00070">
    <property type="reaction ID" value="UER00119"/>
</dbReference>
<evidence type="ECO:0000256" key="2">
    <source>
        <dbReference type="ARBA" id="ARBA00011971"/>
    </source>
</evidence>
<dbReference type="GO" id="GO:0044205">
    <property type="term" value="P:'de novo' UMP biosynthetic process"/>
    <property type="evidence" value="ECO:0007669"/>
    <property type="project" value="UniProtKB-UniRule"/>
</dbReference>
<evidence type="ECO:0000256" key="1">
    <source>
        <dbReference type="ARBA" id="ARBA00004889"/>
    </source>
</evidence>
<dbReference type="STRING" id="1036779.SAMN04515666_10788"/>
<feature type="binding site" description="in other chain" evidence="6">
    <location>
        <position position="102"/>
    </location>
    <ligand>
        <name>5-phospho-alpha-D-ribose 1-diphosphate</name>
        <dbReference type="ChEBI" id="CHEBI:58017"/>
        <note>ligand shared between dimeric partners</note>
    </ligand>
</feature>
<evidence type="ECO:0000256" key="6">
    <source>
        <dbReference type="HAMAP-Rule" id="MF_01208"/>
    </source>
</evidence>
<evidence type="ECO:0000313" key="9">
    <source>
        <dbReference type="Proteomes" id="UP000199664"/>
    </source>
</evidence>
<feature type="domain" description="Phosphoribosyltransferase" evidence="7">
    <location>
        <begin position="51"/>
        <end position="157"/>
    </location>
</feature>
<dbReference type="InterPro" id="IPR000836">
    <property type="entry name" value="PRTase_dom"/>
</dbReference>
<feature type="binding site" evidence="6">
    <location>
        <position position="101"/>
    </location>
    <ligand>
        <name>5-phospho-alpha-D-ribose 1-diphosphate</name>
        <dbReference type="ChEBI" id="CHEBI:58017"/>
        <note>ligand shared between dimeric partners</note>
    </ligand>
</feature>
<dbReference type="EMBL" id="FOAN01000007">
    <property type="protein sequence ID" value="SEM08191.1"/>
    <property type="molecule type" value="Genomic_DNA"/>
</dbReference>
<keyword evidence="4 6" id="KW-0808">Transferase</keyword>
<comment type="caution">
    <text evidence="6">Lacks conserved residue(s) required for the propagation of feature annotation.</text>
</comment>
<keyword evidence="9" id="KW-1185">Reference proteome</keyword>
<reference evidence="9" key="1">
    <citation type="submission" date="2016-10" db="EMBL/GenBank/DDBJ databases">
        <authorList>
            <person name="Varghese N."/>
            <person name="Submissions S."/>
        </authorList>
    </citation>
    <scope>NUCLEOTIDE SEQUENCE [LARGE SCALE GENOMIC DNA]</scope>
    <source>
        <strain evidence="9">LMG 26383,CCUG 61248,R- 45681</strain>
    </source>
</reference>
<dbReference type="EC" id="2.4.2.10" evidence="2 6"/>
<comment type="cofactor">
    <cofactor evidence="6">
        <name>Mg(2+)</name>
        <dbReference type="ChEBI" id="CHEBI:18420"/>
    </cofactor>
</comment>
<dbReference type="RefSeq" id="WP_091838673.1">
    <property type="nucleotide sequence ID" value="NZ_FOAN01000007.1"/>
</dbReference>
<organism evidence="8 9">
    <name type="scientific">Bosea lupini</name>
    <dbReference type="NCBI Taxonomy" id="1036779"/>
    <lineage>
        <taxon>Bacteria</taxon>
        <taxon>Pseudomonadati</taxon>
        <taxon>Pseudomonadota</taxon>
        <taxon>Alphaproteobacteria</taxon>
        <taxon>Hyphomicrobiales</taxon>
        <taxon>Boseaceae</taxon>
        <taxon>Bosea</taxon>
    </lineage>
</organism>
<evidence type="ECO:0000313" key="8">
    <source>
        <dbReference type="EMBL" id="SEM08191.1"/>
    </source>
</evidence>
<name>A0A1H7VFX6_9HYPH</name>
<dbReference type="InterPro" id="IPR029057">
    <property type="entry name" value="PRTase-like"/>
</dbReference>
<dbReference type="PANTHER" id="PTHR19278:SF9">
    <property type="entry name" value="URIDINE 5'-MONOPHOSPHATE SYNTHASE"/>
    <property type="match status" value="1"/>
</dbReference>
<evidence type="ECO:0000256" key="4">
    <source>
        <dbReference type="ARBA" id="ARBA00022679"/>
    </source>
</evidence>
<comment type="catalytic activity">
    <reaction evidence="6">
        <text>orotidine 5'-phosphate + diphosphate = orotate + 5-phospho-alpha-D-ribose 1-diphosphate</text>
        <dbReference type="Rhea" id="RHEA:10380"/>
        <dbReference type="ChEBI" id="CHEBI:30839"/>
        <dbReference type="ChEBI" id="CHEBI:33019"/>
        <dbReference type="ChEBI" id="CHEBI:57538"/>
        <dbReference type="ChEBI" id="CHEBI:58017"/>
        <dbReference type="EC" id="2.4.2.10"/>
    </reaction>
</comment>
<proteinExistence type="inferred from homology"/>
<protein>
    <recommendedName>
        <fullName evidence="2 6">Orotate phosphoribosyltransferase</fullName>
        <shortName evidence="6">OPRT</shortName>
        <shortName evidence="6">OPRTase</shortName>
        <ecNumber evidence="2 6">2.4.2.10</ecNumber>
    </recommendedName>
</protein>
<feature type="binding site" evidence="6">
    <location>
        <position position="131"/>
    </location>
    <ligand>
        <name>orotate</name>
        <dbReference type="ChEBI" id="CHEBI:30839"/>
    </ligand>
</feature>
<comment type="similarity">
    <text evidence="6">Belongs to the purine/pyrimidine phosphoribosyltransferase family. PyrE subfamily.</text>
</comment>
<feature type="binding site" description="in other chain" evidence="6">
    <location>
        <begin position="127"/>
        <end position="135"/>
    </location>
    <ligand>
        <name>5-phospho-alpha-D-ribose 1-diphosphate</name>
        <dbReference type="ChEBI" id="CHEBI:58017"/>
        <note>ligand shared between dimeric partners</note>
    </ligand>
</feature>
<dbReference type="InterPro" id="IPR023031">
    <property type="entry name" value="OPRT"/>
</dbReference>
<evidence type="ECO:0000256" key="3">
    <source>
        <dbReference type="ARBA" id="ARBA00022676"/>
    </source>
</evidence>
<keyword evidence="3 6" id="KW-0328">Glycosyltransferase</keyword>